<evidence type="ECO:0000313" key="2">
    <source>
        <dbReference type="Proteomes" id="UP000799755"/>
    </source>
</evidence>
<keyword evidence="2" id="KW-1185">Reference proteome</keyword>
<evidence type="ECO:0000313" key="1">
    <source>
        <dbReference type="EMBL" id="KAF2467232.1"/>
    </source>
</evidence>
<reference evidence="1" key="1">
    <citation type="journal article" date="2020" name="Stud. Mycol.">
        <title>101 Dothideomycetes genomes: a test case for predicting lifestyles and emergence of pathogens.</title>
        <authorList>
            <person name="Haridas S."/>
            <person name="Albert R."/>
            <person name="Binder M."/>
            <person name="Bloem J."/>
            <person name="Labutti K."/>
            <person name="Salamov A."/>
            <person name="Andreopoulos B."/>
            <person name="Baker S."/>
            <person name="Barry K."/>
            <person name="Bills G."/>
            <person name="Bluhm B."/>
            <person name="Cannon C."/>
            <person name="Castanera R."/>
            <person name="Culley D."/>
            <person name="Daum C."/>
            <person name="Ezra D."/>
            <person name="Gonzalez J."/>
            <person name="Henrissat B."/>
            <person name="Kuo A."/>
            <person name="Liang C."/>
            <person name="Lipzen A."/>
            <person name="Lutzoni F."/>
            <person name="Magnuson J."/>
            <person name="Mondo S."/>
            <person name="Nolan M."/>
            <person name="Ohm R."/>
            <person name="Pangilinan J."/>
            <person name="Park H.-J."/>
            <person name="Ramirez L."/>
            <person name="Alfaro M."/>
            <person name="Sun H."/>
            <person name="Tritt A."/>
            <person name="Yoshinaga Y."/>
            <person name="Zwiers L.-H."/>
            <person name="Turgeon B."/>
            <person name="Goodwin S."/>
            <person name="Spatafora J."/>
            <person name="Crous P."/>
            <person name="Grigoriev I."/>
        </authorList>
    </citation>
    <scope>NUCLEOTIDE SEQUENCE</scope>
    <source>
        <strain evidence="1">ATCC 200398</strain>
    </source>
</reference>
<name>A0ACB6QLP3_9PLEO</name>
<sequence length="952" mass="105768">MPCLEQSLVARDAPAVSSDHILRGSPLHNQRRPAPALEPSRHHYRGFFEGTVHFPHTSPRQLHTRPPRDPIALALACTKQSDKQLHLVFPPSPCLTRSPPACLTCPPRPARRGAPVANTAKGRLPIGTPGQLAGSSSHSHIQIVPREENEFIEAAERDRDNLPTFRSPSLQYPPSATQQSRKAHGSTNIDPEKGKTFADMARRFTNKDFVHGEERATSGPVSLARLVPFQQPTRKKGSKWRYLQQSDFPDDDEDDDGNETDHGELRELANNFTRQVGLEPPQRPRSAPRASPSNLPPLQTNASSLHQRRVDTSEYHHTSDASAALTRANSEDISPTNTRHIMDEKTRVFGEKPLPDPIRLREQMGDFDGHVVFIAHPNRDISAHQWSLPAFQWINIGAYSQNRRKIEGSLTSDRLKSGNIPYDSLQYFKGVAEQREKHIVEHGRQEERKLPDPASILRVETLSRPAFTDPDRFASLSSTSDSTADPFPTLNQFGPPRVAVPSRNQAPTPSLRTLAKDFLDDPFVTPARPPQPAIPVTFNPINRGMSDLRGGGGQRAMGSMDFQFEFPPSSNSPQETRTAQPPSGPESRRQIFIQREQERIRRELRPQERQAELDLREIDVGEDAMSGYDAPDRRPTVARPQVPPSPEDVQTRQKLKSKLAELGDQALRGGGQGDGRVAVPDLPSRPAAARNLFPPPGLTVANPHRVVSTLNATAPPYTHLPQDNRPIPHSDSDSDATATNVPTATNLKFSDPDGIRQVHNREIASGLGHQGPTPQNFKGPFFADTIPTSHNPTAPLSFQVDEQDKLRNWFSDGQRPARQEEYYKSIMATANANARTRNMTDLEVIGDGSSRNYDPHNFANSRAFIRLYENLREYMEESIAQQGDKDYFTRGWKPAPLHLRDLGVTGSQSFFEDTSPINNRACQGYSGPSWGGFGLNHTAPNGRFGGPGPSRR</sequence>
<dbReference type="EMBL" id="MU003521">
    <property type="protein sequence ID" value="KAF2467232.1"/>
    <property type="molecule type" value="Genomic_DNA"/>
</dbReference>
<dbReference type="Proteomes" id="UP000799755">
    <property type="component" value="Unassembled WGS sequence"/>
</dbReference>
<proteinExistence type="predicted"/>
<gene>
    <name evidence="1" type="ORF">BDR25DRAFT_376117</name>
</gene>
<accession>A0ACB6QLP3</accession>
<organism evidence="1 2">
    <name type="scientific">Lindgomyces ingoldianus</name>
    <dbReference type="NCBI Taxonomy" id="673940"/>
    <lineage>
        <taxon>Eukaryota</taxon>
        <taxon>Fungi</taxon>
        <taxon>Dikarya</taxon>
        <taxon>Ascomycota</taxon>
        <taxon>Pezizomycotina</taxon>
        <taxon>Dothideomycetes</taxon>
        <taxon>Pleosporomycetidae</taxon>
        <taxon>Pleosporales</taxon>
        <taxon>Lindgomycetaceae</taxon>
        <taxon>Lindgomyces</taxon>
    </lineage>
</organism>
<comment type="caution">
    <text evidence="1">The sequence shown here is derived from an EMBL/GenBank/DDBJ whole genome shotgun (WGS) entry which is preliminary data.</text>
</comment>
<protein>
    <submittedName>
        <fullName evidence="1">Uncharacterized protein</fullName>
    </submittedName>
</protein>